<dbReference type="PANTHER" id="PTHR45902:SF1">
    <property type="entry name" value="LATROPHILIN RECEPTOR-LIKE PROTEIN A"/>
    <property type="match status" value="1"/>
</dbReference>
<dbReference type="AlphaFoldDB" id="A0A8S4A459"/>
<evidence type="ECO:0000256" key="1">
    <source>
        <dbReference type="ARBA" id="ARBA00004141"/>
    </source>
</evidence>
<feature type="transmembrane region" description="Helical" evidence="6">
    <location>
        <begin position="336"/>
        <end position="357"/>
    </location>
</feature>
<dbReference type="InterPro" id="IPR017981">
    <property type="entry name" value="GPCR_2-like_7TM"/>
</dbReference>
<dbReference type="InterPro" id="IPR000832">
    <property type="entry name" value="GPCR_2_secretin-like"/>
</dbReference>
<sequence>MVLIPDSRKFYVSNFDVKRIAEIIFNDLSEISEEIKFKIRVRVVSRSPDTSQAFLQEVVVVANLISNTKDNRDEFESNVLRLAREARAVQESENTTVNLITTLLGEGFAPFLHEEDNRSYTEHLWTTSSKISLKGGCWQSKGKNTNSSYVTPDWSTVETLYTAQCSKGGFRLKQWQHKDKFIDITNTLFCQFVAINFTDISFNGSSIVVRFSYNNRHFTLTSAANISVFGDEIRICVDLFKNLTESPLTEFSDNISDYRLVLATFYLEILCSSLSAVCLLTSFVTYCLFPVLRTLPGLNNMCLTLSLALAHIFLFVTAEFGIAGKLNQHYCLVHAILVHYFWLATFMWMSVCCIHMYRVFTCQSTKFINTRSDSRRHLHYCISAFGSPVVIIVIYVLVCMCLTAGSSNGYSNTYCFLDVTESILTTLLSLVLPLCLTIFINGVLYVLTIREMLHVTRLRRSTVESKGVLTYVKLSTLTGTSYVVCGAALHLHSPVINLLVSPVMCLQGVFIFMSFICNKRVRNLYRELLRRHSDHVQSSSRSKRTAFTEIPASKHMTKSATEHSSF</sequence>
<evidence type="ECO:0000313" key="9">
    <source>
        <dbReference type="Proteomes" id="UP000678393"/>
    </source>
</evidence>
<evidence type="ECO:0000256" key="4">
    <source>
        <dbReference type="ARBA" id="ARBA00023136"/>
    </source>
</evidence>
<comment type="subcellular location">
    <subcellularLocation>
        <location evidence="1">Membrane</location>
        <topology evidence="1">Multi-pass membrane protein</topology>
    </subcellularLocation>
</comment>
<gene>
    <name evidence="8" type="ORF">CUNI_LOCUS18769</name>
</gene>
<keyword evidence="3 6" id="KW-1133">Transmembrane helix</keyword>
<dbReference type="GO" id="GO:0016020">
    <property type="term" value="C:membrane"/>
    <property type="evidence" value="ECO:0007669"/>
    <property type="project" value="UniProtKB-SubCell"/>
</dbReference>
<dbReference type="GO" id="GO:0007166">
    <property type="term" value="P:cell surface receptor signaling pathway"/>
    <property type="evidence" value="ECO:0007669"/>
    <property type="project" value="InterPro"/>
</dbReference>
<evidence type="ECO:0000313" key="8">
    <source>
        <dbReference type="EMBL" id="CAG5133211.1"/>
    </source>
</evidence>
<evidence type="ECO:0000256" key="2">
    <source>
        <dbReference type="ARBA" id="ARBA00022692"/>
    </source>
</evidence>
<comment type="caution">
    <text evidence="8">The sequence shown here is derived from an EMBL/GenBank/DDBJ whole genome shotgun (WGS) entry which is preliminary data.</text>
</comment>
<keyword evidence="4 6" id="KW-0472">Membrane</keyword>
<feature type="transmembrane region" description="Helical" evidence="6">
    <location>
        <begin position="468"/>
        <end position="489"/>
    </location>
</feature>
<dbReference type="PROSITE" id="PS50261">
    <property type="entry name" value="G_PROTEIN_RECEP_F2_4"/>
    <property type="match status" value="1"/>
</dbReference>
<feature type="transmembrane region" description="Helical" evidence="6">
    <location>
        <begin position="378"/>
        <end position="405"/>
    </location>
</feature>
<feature type="transmembrane region" description="Helical" evidence="6">
    <location>
        <begin position="425"/>
        <end position="447"/>
    </location>
</feature>
<dbReference type="Proteomes" id="UP000678393">
    <property type="component" value="Unassembled WGS sequence"/>
</dbReference>
<dbReference type="OrthoDB" id="10051649at2759"/>
<accession>A0A8S4A459</accession>
<dbReference type="Pfam" id="PF00002">
    <property type="entry name" value="7tm_2"/>
    <property type="match status" value="1"/>
</dbReference>
<dbReference type="EMBL" id="CAJHNH020006002">
    <property type="protein sequence ID" value="CAG5133211.1"/>
    <property type="molecule type" value="Genomic_DNA"/>
</dbReference>
<keyword evidence="9" id="KW-1185">Reference proteome</keyword>
<evidence type="ECO:0000259" key="7">
    <source>
        <dbReference type="PROSITE" id="PS50261"/>
    </source>
</evidence>
<proteinExistence type="predicted"/>
<feature type="transmembrane region" description="Helical" evidence="6">
    <location>
        <begin position="301"/>
        <end position="324"/>
    </location>
</feature>
<feature type="transmembrane region" description="Helical" evidence="6">
    <location>
        <begin position="495"/>
        <end position="516"/>
    </location>
</feature>
<feature type="region of interest" description="Disordered" evidence="5">
    <location>
        <begin position="539"/>
        <end position="566"/>
    </location>
</feature>
<evidence type="ECO:0000256" key="3">
    <source>
        <dbReference type="ARBA" id="ARBA00022989"/>
    </source>
</evidence>
<dbReference type="Gene3D" id="1.20.1070.10">
    <property type="entry name" value="Rhodopsin 7-helix transmembrane proteins"/>
    <property type="match status" value="1"/>
</dbReference>
<feature type="domain" description="G-protein coupled receptors family 2 profile 2" evidence="7">
    <location>
        <begin position="264"/>
        <end position="519"/>
    </location>
</feature>
<name>A0A8S4A459_9EUPU</name>
<dbReference type="GO" id="GO:0004930">
    <property type="term" value="F:G protein-coupled receptor activity"/>
    <property type="evidence" value="ECO:0007669"/>
    <property type="project" value="InterPro"/>
</dbReference>
<feature type="transmembrane region" description="Helical" evidence="6">
    <location>
        <begin position="265"/>
        <end position="289"/>
    </location>
</feature>
<reference evidence="8" key="1">
    <citation type="submission" date="2021-04" db="EMBL/GenBank/DDBJ databases">
        <authorList>
            <consortium name="Molecular Ecology Group"/>
        </authorList>
    </citation>
    <scope>NUCLEOTIDE SEQUENCE</scope>
</reference>
<organism evidence="8 9">
    <name type="scientific">Candidula unifasciata</name>
    <dbReference type="NCBI Taxonomy" id="100452"/>
    <lineage>
        <taxon>Eukaryota</taxon>
        <taxon>Metazoa</taxon>
        <taxon>Spiralia</taxon>
        <taxon>Lophotrochozoa</taxon>
        <taxon>Mollusca</taxon>
        <taxon>Gastropoda</taxon>
        <taxon>Heterobranchia</taxon>
        <taxon>Euthyneura</taxon>
        <taxon>Panpulmonata</taxon>
        <taxon>Eupulmonata</taxon>
        <taxon>Stylommatophora</taxon>
        <taxon>Helicina</taxon>
        <taxon>Helicoidea</taxon>
        <taxon>Geomitridae</taxon>
        <taxon>Candidula</taxon>
    </lineage>
</organism>
<evidence type="ECO:0000256" key="6">
    <source>
        <dbReference type="SAM" id="Phobius"/>
    </source>
</evidence>
<keyword evidence="2 6" id="KW-0812">Transmembrane</keyword>
<evidence type="ECO:0000256" key="5">
    <source>
        <dbReference type="SAM" id="MobiDB-lite"/>
    </source>
</evidence>
<dbReference type="PANTHER" id="PTHR45902">
    <property type="entry name" value="LATROPHILIN RECEPTOR-LIKE PROTEIN A"/>
    <property type="match status" value="1"/>
</dbReference>
<dbReference type="InterPro" id="IPR053231">
    <property type="entry name" value="GPCR_LN-TM7"/>
</dbReference>
<protein>
    <recommendedName>
        <fullName evidence="7">G-protein coupled receptors family 2 profile 2 domain-containing protein</fullName>
    </recommendedName>
</protein>